<organism evidence="2 3">
    <name type="scientific">Candidatus Nitrospira inopinata</name>
    <dbReference type="NCBI Taxonomy" id="1715989"/>
    <lineage>
        <taxon>Bacteria</taxon>
        <taxon>Pseudomonadati</taxon>
        <taxon>Nitrospirota</taxon>
        <taxon>Nitrospiria</taxon>
        <taxon>Nitrospirales</taxon>
        <taxon>Nitrospiraceae</taxon>
        <taxon>Nitrospira</taxon>
    </lineage>
</organism>
<dbReference type="OrthoDB" id="123429at2"/>
<dbReference type="SUPFAM" id="SSF52091">
    <property type="entry name" value="SpoIIaa-like"/>
    <property type="match status" value="1"/>
</dbReference>
<dbReference type="KEGG" id="nio:NITINOP_0168"/>
<proteinExistence type="predicted"/>
<reference evidence="3" key="1">
    <citation type="submission" date="2015-09" db="EMBL/GenBank/DDBJ databases">
        <authorList>
            <person name="Daims H."/>
        </authorList>
    </citation>
    <scope>NUCLEOTIDE SEQUENCE [LARGE SCALE GENOMIC DNA]</scope>
</reference>
<accession>A0A0S4KPN6</accession>
<dbReference type="PROSITE" id="PS50801">
    <property type="entry name" value="STAS"/>
    <property type="match status" value="1"/>
</dbReference>
<dbReference type="Proteomes" id="UP000066284">
    <property type="component" value="Chromosome 1"/>
</dbReference>
<feature type="domain" description="STAS" evidence="1">
    <location>
        <begin position="1"/>
        <end position="70"/>
    </location>
</feature>
<name>A0A0S4KPN6_9BACT</name>
<dbReference type="EMBL" id="LN885086">
    <property type="protein sequence ID" value="CUQ65144.1"/>
    <property type="molecule type" value="Genomic_DNA"/>
</dbReference>
<evidence type="ECO:0000313" key="2">
    <source>
        <dbReference type="EMBL" id="CUQ65144.1"/>
    </source>
</evidence>
<dbReference type="STRING" id="1715989.NITINOP_0168"/>
<dbReference type="InterPro" id="IPR036513">
    <property type="entry name" value="STAS_dom_sf"/>
</dbReference>
<sequence>MLKITGRYCVGEESISLIVEGRLTGPWVSELDTYWRQLSASQQRTAVIDLSGVTFIDAAGKTLLDRLWREGATLRASGCLTRCIVEEITGKRDAD</sequence>
<evidence type="ECO:0000313" key="3">
    <source>
        <dbReference type="Proteomes" id="UP000066284"/>
    </source>
</evidence>
<dbReference type="Gene3D" id="3.30.750.24">
    <property type="entry name" value="STAS domain"/>
    <property type="match status" value="1"/>
</dbReference>
<dbReference type="RefSeq" id="WP_062481914.1">
    <property type="nucleotide sequence ID" value="NZ_LN885086.1"/>
</dbReference>
<protein>
    <recommendedName>
        <fullName evidence="1">STAS domain-containing protein</fullName>
    </recommendedName>
</protein>
<gene>
    <name evidence="2" type="ORF">NITINOP_0168</name>
</gene>
<dbReference type="AlphaFoldDB" id="A0A0S4KPN6"/>
<evidence type="ECO:0000259" key="1">
    <source>
        <dbReference type="PROSITE" id="PS50801"/>
    </source>
</evidence>
<dbReference type="InterPro" id="IPR002645">
    <property type="entry name" value="STAS_dom"/>
</dbReference>
<keyword evidence="3" id="KW-1185">Reference proteome</keyword>